<dbReference type="RefSeq" id="WP_163607841.1">
    <property type="nucleotide sequence ID" value="NZ_JAABOO010000003.1"/>
</dbReference>
<sequence>MKNREKHAIKKLRRLLSVLKCWDGDGILNNVFYSMLICIMAIRREWHKQTKVDVLAPPLQVLNT</sequence>
<evidence type="ECO:0000313" key="2">
    <source>
        <dbReference type="Proteomes" id="UP000468581"/>
    </source>
</evidence>
<dbReference type="EMBL" id="JAABOO010000003">
    <property type="protein sequence ID" value="NER14555.1"/>
    <property type="molecule type" value="Genomic_DNA"/>
</dbReference>
<evidence type="ECO:0000313" key="1">
    <source>
        <dbReference type="EMBL" id="NER14555.1"/>
    </source>
</evidence>
<accession>A0A6P0UN03</accession>
<name>A0A6P0UN03_9FLAO</name>
<proteinExistence type="predicted"/>
<gene>
    <name evidence="1" type="ORF">GWK08_13960</name>
</gene>
<organism evidence="1 2">
    <name type="scientific">Leptobacterium flavescens</name>
    <dbReference type="NCBI Taxonomy" id="472055"/>
    <lineage>
        <taxon>Bacteria</taxon>
        <taxon>Pseudomonadati</taxon>
        <taxon>Bacteroidota</taxon>
        <taxon>Flavobacteriia</taxon>
        <taxon>Flavobacteriales</taxon>
        <taxon>Flavobacteriaceae</taxon>
        <taxon>Leptobacterium</taxon>
    </lineage>
</organism>
<dbReference type="AlphaFoldDB" id="A0A6P0UN03"/>
<comment type="caution">
    <text evidence="1">The sequence shown here is derived from an EMBL/GenBank/DDBJ whole genome shotgun (WGS) entry which is preliminary data.</text>
</comment>
<keyword evidence="2" id="KW-1185">Reference proteome</keyword>
<reference evidence="1 2" key="1">
    <citation type="submission" date="2020-01" db="EMBL/GenBank/DDBJ databases">
        <title>Leptobacterium flavescens.</title>
        <authorList>
            <person name="Wang G."/>
        </authorList>
    </citation>
    <scope>NUCLEOTIDE SEQUENCE [LARGE SCALE GENOMIC DNA]</scope>
    <source>
        <strain evidence="1 2">KCTC 22160</strain>
    </source>
</reference>
<dbReference type="Proteomes" id="UP000468581">
    <property type="component" value="Unassembled WGS sequence"/>
</dbReference>
<protein>
    <submittedName>
        <fullName evidence="1">Uncharacterized protein</fullName>
    </submittedName>
</protein>